<dbReference type="RefSeq" id="WP_100991143.1">
    <property type="nucleotide sequence ID" value="NZ_CP025096.1"/>
</dbReference>
<evidence type="ECO:0000313" key="2">
    <source>
        <dbReference type="EMBL" id="AUD04881.1"/>
    </source>
</evidence>
<sequence>MPTPVRHSIQRQTVWLDTPGQPPSFGLQDRVSAYCRNQLPAVLETLFDRLSNADTTLRIDQLTIDAGNLSLAKLEDELTQRITQQVELAFQQVVEQAETTPANSIGVDAGLITGPIERVSRQERMAQQIRYFLLYGRLPIWADTRDFGQLDQWLTTASAASFRRELVELLYNRPELASRLIHHSTNQALVSLAFDTDNHSTETSHEALSIAIGLLLIATQELSQLPVQILRERYWQGFLTATAAKKSLTSSLITFQKTLFPSESPSLFFGRLRQIIEHRFGKDESTSVDLLLQTLTKLIETSTTTGPFSNNTIQRNEKKGPKSKPDQSDPPALSTDQLSEKTASEDPDLTDSPSGLPPVSENQLTSHQASTLPAKAGHSSNQTSRNQAPGEAALFVSLAGIVLLHPFLTPLFSEMGLVVNRQWTDETAATKGAQMLAYLATGLDYCPEYEMTLPKLLCGVPFDALVSPHLDLTGTDRLNATELLHAVIGHWPALGTVSADGLREAFLQREGKLTRSDAGWQLTVERKTIDILMNKFPWGFSAIKLPFMPDLLLVDWAY</sequence>
<keyword evidence="3" id="KW-1185">Reference proteome</keyword>
<dbReference type="OrthoDB" id="1488184at2"/>
<protein>
    <submittedName>
        <fullName evidence="2">Uncharacterized protein</fullName>
    </submittedName>
</protein>
<dbReference type="Proteomes" id="UP000232883">
    <property type="component" value="Chromosome"/>
</dbReference>
<organism evidence="2 3">
    <name type="scientific">Spirosoma pollinicola</name>
    <dbReference type="NCBI Taxonomy" id="2057025"/>
    <lineage>
        <taxon>Bacteria</taxon>
        <taxon>Pseudomonadati</taxon>
        <taxon>Bacteroidota</taxon>
        <taxon>Cytophagia</taxon>
        <taxon>Cytophagales</taxon>
        <taxon>Cytophagaceae</taxon>
        <taxon>Spirosoma</taxon>
    </lineage>
</organism>
<evidence type="ECO:0000256" key="1">
    <source>
        <dbReference type="SAM" id="MobiDB-lite"/>
    </source>
</evidence>
<dbReference type="InterPro" id="IPR045538">
    <property type="entry name" value="CIS_TMP"/>
</dbReference>
<gene>
    <name evidence="2" type="ORF">CWM47_25375</name>
</gene>
<reference evidence="2 3" key="1">
    <citation type="submission" date="2017-11" db="EMBL/GenBank/DDBJ databases">
        <title>Taxonomic description and genome sequences of Spirosoma HA7 sp. nov., isolated from pollen microhabitat of Corylus avellana.</title>
        <authorList>
            <person name="Ambika Manirajan B."/>
            <person name="Suarez C."/>
            <person name="Ratering S."/>
            <person name="Geissler-Plaum R."/>
            <person name="Cardinale M."/>
            <person name="Sylvia S."/>
        </authorList>
    </citation>
    <scope>NUCLEOTIDE SEQUENCE [LARGE SCALE GENOMIC DNA]</scope>
    <source>
        <strain evidence="2 3">HA7</strain>
    </source>
</reference>
<proteinExistence type="predicted"/>
<feature type="region of interest" description="Disordered" evidence="1">
    <location>
        <begin position="303"/>
        <end position="386"/>
    </location>
</feature>
<dbReference type="EMBL" id="CP025096">
    <property type="protein sequence ID" value="AUD04881.1"/>
    <property type="molecule type" value="Genomic_DNA"/>
</dbReference>
<dbReference type="Pfam" id="PF19268">
    <property type="entry name" value="CIS_TMP"/>
    <property type="match status" value="1"/>
</dbReference>
<feature type="compositionally biased region" description="Basic and acidic residues" evidence="1">
    <location>
        <begin position="315"/>
        <end position="327"/>
    </location>
</feature>
<name>A0A2K8Z4U4_9BACT</name>
<accession>A0A2K8Z4U4</accession>
<evidence type="ECO:0000313" key="3">
    <source>
        <dbReference type="Proteomes" id="UP000232883"/>
    </source>
</evidence>
<dbReference type="KEGG" id="spir:CWM47_25375"/>
<dbReference type="AlphaFoldDB" id="A0A2K8Z4U4"/>
<feature type="compositionally biased region" description="Polar residues" evidence="1">
    <location>
        <begin position="360"/>
        <end position="371"/>
    </location>
</feature>